<evidence type="ECO:0000313" key="2">
    <source>
        <dbReference type="Proteomes" id="UP001497680"/>
    </source>
</evidence>
<proteinExistence type="predicted"/>
<reference evidence="1 2" key="1">
    <citation type="journal article" date="2022" name="New Phytol.">
        <title>Ecological generalism drives hyperdiversity of secondary metabolite gene clusters in xylarialean endophytes.</title>
        <authorList>
            <person name="Franco M.E.E."/>
            <person name="Wisecaver J.H."/>
            <person name="Arnold A.E."/>
            <person name="Ju Y.M."/>
            <person name="Slot J.C."/>
            <person name="Ahrendt S."/>
            <person name="Moore L.P."/>
            <person name="Eastman K.E."/>
            <person name="Scott K."/>
            <person name="Konkel Z."/>
            <person name="Mondo S.J."/>
            <person name="Kuo A."/>
            <person name="Hayes R.D."/>
            <person name="Haridas S."/>
            <person name="Andreopoulos B."/>
            <person name="Riley R."/>
            <person name="LaButti K."/>
            <person name="Pangilinan J."/>
            <person name="Lipzen A."/>
            <person name="Amirebrahimi M."/>
            <person name="Yan J."/>
            <person name="Adam C."/>
            <person name="Keymanesh K."/>
            <person name="Ng V."/>
            <person name="Louie K."/>
            <person name="Northen T."/>
            <person name="Drula E."/>
            <person name="Henrissat B."/>
            <person name="Hsieh H.M."/>
            <person name="Youens-Clark K."/>
            <person name="Lutzoni F."/>
            <person name="Miadlikowska J."/>
            <person name="Eastwood D.C."/>
            <person name="Hamelin R.C."/>
            <person name="Grigoriev I.V."/>
            <person name="U'Ren J.M."/>
        </authorList>
    </citation>
    <scope>NUCLEOTIDE SEQUENCE [LARGE SCALE GENOMIC DNA]</scope>
    <source>
        <strain evidence="1 2">ER1909</strain>
    </source>
</reference>
<gene>
    <name evidence="1" type="ORF">F4821DRAFT_239061</name>
</gene>
<evidence type="ECO:0000313" key="1">
    <source>
        <dbReference type="EMBL" id="KAI6086188.1"/>
    </source>
</evidence>
<accession>A0ACC0D0D8</accession>
<name>A0ACC0D0D8_9PEZI</name>
<dbReference type="EMBL" id="MU394318">
    <property type="protein sequence ID" value="KAI6086188.1"/>
    <property type="molecule type" value="Genomic_DNA"/>
</dbReference>
<comment type="caution">
    <text evidence="1">The sequence shown here is derived from an EMBL/GenBank/DDBJ whole genome shotgun (WGS) entry which is preliminary data.</text>
</comment>
<keyword evidence="2" id="KW-1185">Reference proteome</keyword>
<organism evidence="1 2">
    <name type="scientific">Hypoxylon rubiginosum</name>
    <dbReference type="NCBI Taxonomy" id="110542"/>
    <lineage>
        <taxon>Eukaryota</taxon>
        <taxon>Fungi</taxon>
        <taxon>Dikarya</taxon>
        <taxon>Ascomycota</taxon>
        <taxon>Pezizomycotina</taxon>
        <taxon>Sordariomycetes</taxon>
        <taxon>Xylariomycetidae</taxon>
        <taxon>Xylariales</taxon>
        <taxon>Hypoxylaceae</taxon>
        <taxon>Hypoxylon</taxon>
    </lineage>
</organism>
<protein>
    <submittedName>
        <fullName evidence="1">HET-domain-containing protein</fullName>
    </submittedName>
</protein>
<dbReference type="Proteomes" id="UP001497680">
    <property type="component" value="Unassembled WGS sequence"/>
</dbReference>
<sequence length="734" mass="84293">MAKECQVIAKKRRSARLRALNKKASKDCKICRYMASVLTTPPYLRDGAWYDLGSSRQILDTKCETHLKLITQSLDVNLDSDQLAKAVIAGVDGADNIFIYGNTESESYFSGRLRLYPTSRYDPASWGKLVDHHWIDHNLPRRWKWKCDQAHTCSSTHKLGHLASERPLWVVDTWLQCLVPCSPSITYVALSYVWGGITNFRTLKENLDQLQKPSSLAEGNTYPPISTTIRHAMSLVERLGERYLWVDILCIVQNDKAQKYADIAKMAAIYANASVTIIASDGVDANYGLRGLRGISLPRSVKQVVHSLTRNVAAIETLETREYTVWDTRGWTLQESLFSRRRIIFEHGWIRWECQCAIWQESSDANDLFEYKPGIFTIAKEVPDIMELDDIIINYNRRELTFPEDVLFAFSGISSVLSRTYHGFISGLPMLLFHISILWIPLASLRRRTSGSSGVNSCFPSWSWAGWKGGIWGWRTLAVDFVKKYSPRDSAVSSKERVFPLAQWSWLRTQNGTRTFIQDTWFAYKNKFWNNLTAPCPTGWTRHHIMDSIYSWEAATQPELQTTPLCFYTHESETEAEFWYPLPSLGPDQPAETHIFAPFISCKTRRGWLVAGETLPLSRGGSWLSLRDRAGNWTGILCPHEPFNRDVVRNSYDEVSIELVEVATGRVIEEGGDWPLCFEEQGLDERPNSGTFYEYYYVLWIEWKDGIAYRIGIGRVEKNAWERQEREWIDLVLG</sequence>